<evidence type="ECO:0000313" key="1">
    <source>
        <dbReference type="EMBL" id="AWY00490.1"/>
    </source>
</evidence>
<reference evidence="1 2" key="1">
    <citation type="submission" date="2016-06" db="EMBL/GenBank/DDBJ databases">
        <title>The sequenced genome of the ice-adhering bacterium Marinomonas primoryensis, from Antarctica.</title>
        <authorList>
            <person name="Graham L."/>
            <person name="Vance T.D.R."/>
            <person name="Davies P.L."/>
        </authorList>
    </citation>
    <scope>NUCLEOTIDE SEQUENCE [LARGE SCALE GENOMIC DNA]</scope>
    <source>
        <strain evidence="1 2">AceL</strain>
    </source>
</reference>
<protein>
    <submittedName>
        <fullName evidence="1">Uncharacterized protein</fullName>
    </submittedName>
</protein>
<dbReference type="EMBL" id="CP016181">
    <property type="protein sequence ID" value="AWY00490.1"/>
    <property type="molecule type" value="Genomic_DNA"/>
</dbReference>
<organism evidence="1 2">
    <name type="scientific">Marinomonas primoryensis</name>
    <dbReference type="NCBI Taxonomy" id="178399"/>
    <lineage>
        <taxon>Bacteria</taxon>
        <taxon>Pseudomonadati</taxon>
        <taxon>Pseudomonadota</taxon>
        <taxon>Gammaproteobacteria</taxon>
        <taxon>Oceanospirillales</taxon>
        <taxon>Oceanospirillaceae</taxon>
        <taxon>Marinomonas</taxon>
    </lineage>
</organism>
<dbReference type="Proteomes" id="UP000249898">
    <property type="component" value="Chromosome"/>
</dbReference>
<dbReference type="AlphaFoldDB" id="A0A2Z4PSQ8"/>
<gene>
    <name evidence="1" type="ORF">A8139_11170</name>
</gene>
<name>A0A2Z4PSQ8_9GAMM</name>
<evidence type="ECO:0000313" key="2">
    <source>
        <dbReference type="Proteomes" id="UP000249898"/>
    </source>
</evidence>
<proteinExistence type="predicted"/>
<sequence length="59" mass="6985">MTISLQRISRKNKRFGHSLVTDSPHGILRLFCFFVLEIYKRSKKNDIERQKEEFNQSGG</sequence>
<accession>A0A2Z4PSQ8</accession>